<gene>
    <name evidence="7 8" type="primary">ribH</name>
    <name evidence="8" type="ORF">H359_1000</name>
</gene>
<dbReference type="PANTHER" id="PTHR21058:SF0">
    <property type="entry name" value="6,7-DIMETHYL-8-RIBITYLLUMAZINE SYNTHASE"/>
    <property type="match status" value="1"/>
</dbReference>
<keyword evidence="5 7" id="KW-0808">Transferase</keyword>
<comment type="similarity">
    <text evidence="2 7">Belongs to the DMRL synthase family.</text>
</comment>
<dbReference type="SUPFAM" id="SSF52121">
    <property type="entry name" value="Lumazine synthase"/>
    <property type="match status" value="1"/>
</dbReference>
<organism evidence="8 9">
    <name type="scientific">Chlamydia ibidis 10-1398/6</name>
    <dbReference type="NCBI Taxonomy" id="1046581"/>
    <lineage>
        <taxon>Bacteria</taxon>
        <taxon>Pseudomonadati</taxon>
        <taxon>Chlamydiota</taxon>
        <taxon>Chlamydiia</taxon>
        <taxon>Chlamydiales</taxon>
        <taxon>Chlamydiaceae</taxon>
        <taxon>Chlamydia/Chlamydophila group</taxon>
        <taxon>Chlamydia</taxon>
    </lineage>
</organism>
<feature type="binding site" evidence="7">
    <location>
        <position position="114"/>
    </location>
    <ligand>
        <name>5-amino-6-(D-ribitylamino)uracil</name>
        <dbReference type="ChEBI" id="CHEBI:15934"/>
    </ligand>
</feature>
<feature type="binding site" evidence="7">
    <location>
        <position position="128"/>
    </location>
    <ligand>
        <name>(2S)-2-hydroxy-3-oxobutyl phosphate</name>
        <dbReference type="ChEBI" id="CHEBI:58830"/>
    </ligand>
</feature>
<evidence type="ECO:0000256" key="7">
    <source>
        <dbReference type="HAMAP-Rule" id="MF_00178"/>
    </source>
</evidence>
<dbReference type="PANTHER" id="PTHR21058">
    <property type="entry name" value="6,7-DIMETHYL-8-RIBITYLLUMAZINE SYNTHASE DMRL SYNTHASE LUMAZINE SYNTHASE"/>
    <property type="match status" value="1"/>
</dbReference>
<comment type="pathway">
    <text evidence="1 7">Cofactor biosynthesis; riboflavin biosynthesis; riboflavin from 2-hydroxy-3-oxobutyl phosphate and 5-amino-6-(D-ribitylamino)uracil: step 1/2.</text>
</comment>
<evidence type="ECO:0000256" key="1">
    <source>
        <dbReference type="ARBA" id="ARBA00004917"/>
    </source>
</evidence>
<dbReference type="Pfam" id="PF00885">
    <property type="entry name" value="DMRL_synthase"/>
    <property type="match status" value="1"/>
</dbReference>
<dbReference type="EMBL" id="APJW01000004">
    <property type="protein sequence ID" value="EQM62235.1"/>
    <property type="molecule type" value="Genomic_DNA"/>
</dbReference>
<evidence type="ECO:0000256" key="2">
    <source>
        <dbReference type="ARBA" id="ARBA00007424"/>
    </source>
</evidence>
<evidence type="ECO:0000256" key="3">
    <source>
        <dbReference type="ARBA" id="ARBA00012664"/>
    </source>
</evidence>
<dbReference type="CDD" id="cd09209">
    <property type="entry name" value="Lumazine_synthase-I"/>
    <property type="match status" value="1"/>
</dbReference>
<sequence length="154" mass="16282">MKELQGSLSANSLRIAIVGSCFNGPIADSLVSGAQNTFLKYGGSEEMLTTIRVPGAFEIPCTLKKLLISGTKYDAIVACGVLIQGETDHYDHIANQVSAQISALSVEFSTPIIFSIITAPNVDSAWQRAGIKGTHLGNSGMMTAIEMGTLFSQL</sequence>
<feature type="binding site" evidence="7">
    <location>
        <position position="22"/>
    </location>
    <ligand>
        <name>5-amino-6-(D-ribitylamino)uracil</name>
        <dbReference type="ChEBI" id="CHEBI:15934"/>
    </ligand>
</feature>
<keyword evidence="4 7" id="KW-0686">Riboflavin biosynthesis</keyword>
<keyword evidence="9" id="KW-1185">Reference proteome</keyword>
<name>A0ABP2XFA9_9CHLA</name>
<feature type="active site" description="Proton donor" evidence="7">
    <location>
        <position position="89"/>
    </location>
</feature>
<dbReference type="HAMAP" id="MF_00178">
    <property type="entry name" value="Lumazine_synth"/>
    <property type="match status" value="1"/>
</dbReference>
<evidence type="ECO:0000256" key="4">
    <source>
        <dbReference type="ARBA" id="ARBA00022619"/>
    </source>
</evidence>
<dbReference type="GO" id="GO:0016874">
    <property type="term" value="F:ligase activity"/>
    <property type="evidence" value="ECO:0007669"/>
    <property type="project" value="UniProtKB-KW"/>
</dbReference>
<dbReference type="RefSeq" id="WP_020370593.1">
    <property type="nucleotide sequence ID" value="NZ_APJW01000004.1"/>
</dbReference>
<dbReference type="InterPro" id="IPR002180">
    <property type="entry name" value="LS/RS"/>
</dbReference>
<dbReference type="InterPro" id="IPR036467">
    <property type="entry name" value="LS/RS_sf"/>
</dbReference>
<evidence type="ECO:0000313" key="8">
    <source>
        <dbReference type="EMBL" id="EQM62235.1"/>
    </source>
</evidence>
<dbReference type="NCBIfam" id="TIGR00114">
    <property type="entry name" value="lumazine-synth"/>
    <property type="match status" value="1"/>
</dbReference>
<dbReference type="InterPro" id="IPR034964">
    <property type="entry name" value="LS"/>
</dbReference>
<reference evidence="8 9" key="1">
    <citation type="submission" date="2013-07" db="EMBL/GenBank/DDBJ databases">
        <title>Isolation of a new Chlamydia species from the feral Sacred Ibis (Threskiornis aethiopicus): Chlamydia ibidis.</title>
        <authorList>
            <person name="Vorimore F."/>
            <person name="Hsia R.-C."/>
            <person name="Huot-Creasy H."/>
            <person name="Bastian S."/>
            <person name="Deruyter L."/>
            <person name="Passet A."/>
            <person name="Sachse K."/>
            <person name="Bavoil P."/>
            <person name="Myers G."/>
            <person name="Laroucau K."/>
        </authorList>
    </citation>
    <scope>NUCLEOTIDE SEQUENCE [LARGE SCALE GENOMIC DNA]</scope>
    <source>
        <strain evidence="8 9">10-1398/6</strain>
    </source>
</reference>
<proteinExistence type="inferred from homology"/>
<feature type="binding site" evidence="7">
    <location>
        <begin position="56"/>
        <end position="58"/>
    </location>
    <ligand>
        <name>5-amino-6-(D-ribitylamino)uracil</name>
        <dbReference type="ChEBI" id="CHEBI:15934"/>
    </ligand>
</feature>
<dbReference type="EC" id="2.5.1.78" evidence="3 7"/>
<comment type="caution">
    <text evidence="8">The sequence shown here is derived from an EMBL/GenBank/DDBJ whole genome shotgun (WGS) entry which is preliminary data.</text>
</comment>
<protein>
    <recommendedName>
        <fullName evidence="3 7">6,7-dimethyl-8-ribityllumazine synthase</fullName>
        <shortName evidence="7">DMRL synthase</shortName>
        <shortName evidence="7">LS</shortName>
        <shortName evidence="7">Lumazine synthase</shortName>
        <ecNumber evidence="3 7">2.5.1.78</ecNumber>
    </recommendedName>
</protein>
<evidence type="ECO:0000313" key="9">
    <source>
        <dbReference type="Proteomes" id="UP000016064"/>
    </source>
</evidence>
<keyword evidence="8" id="KW-0436">Ligase</keyword>
<feature type="binding site" evidence="7">
    <location>
        <begin position="86"/>
        <end position="87"/>
    </location>
    <ligand>
        <name>(2S)-2-hydroxy-3-oxobutyl phosphate</name>
        <dbReference type="ChEBI" id="CHEBI:58830"/>
    </ligand>
</feature>
<comment type="catalytic activity">
    <reaction evidence="6 7">
        <text>(2S)-2-hydroxy-3-oxobutyl phosphate + 5-amino-6-(D-ribitylamino)uracil = 6,7-dimethyl-8-(1-D-ribityl)lumazine + phosphate + 2 H2O + H(+)</text>
        <dbReference type="Rhea" id="RHEA:26152"/>
        <dbReference type="ChEBI" id="CHEBI:15377"/>
        <dbReference type="ChEBI" id="CHEBI:15378"/>
        <dbReference type="ChEBI" id="CHEBI:15934"/>
        <dbReference type="ChEBI" id="CHEBI:43474"/>
        <dbReference type="ChEBI" id="CHEBI:58201"/>
        <dbReference type="ChEBI" id="CHEBI:58830"/>
        <dbReference type="EC" id="2.5.1.78"/>
    </reaction>
</comment>
<evidence type="ECO:0000256" key="5">
    <source>
        <dbReference type="ARBA" id="ARBA00022679"/>
    </source>
</evidence>
<accession>A0ABP2XFA9</accession>
<dbReference type="Gene3D" id="3.40.50.960">
    <property type="entry name" value="Lumazine/riboflavin synthase"/>
    <property type="match status" value="1"/>
</dbReference>
<evidence type="ECO:0000256" key="6">
    <source>
        <dbReference type="ARBA" id="ARBA00048785"/>
    </source>
</evidence>
<dbReference type="Proteomes" id="UP000016064">
    <property type="component" value="Unassembled WGS sequence"/>
</dbReference>
<feature type="binding site" evidence="7">
    <location>
        <begin position="81"/>
        <end position="83"/>
    </location>
    <ligand>
        <name>5-amino-6-(D-ribitylamino)uracil</name>
        <dbReference type="ChEBI" id="CHEBI:15934"/>
    </ligand>
</feature>
<comment type="function">
    <text evidence="7">Catalyzes the formation of 6,7-dimethyl-8-ribityllumazine by condensation of 5-amino-6-(D-ribitylamino)uracil with 3,4-dihydroxy-2-butanone 4-phosphate. This is the penultimate step in the biosynthesis of riboflavin.</text>
</comment>